<feature type="domain" description="JmjC" evidence="1">
    <location>
        <begin position="191"/>
        <end position="343"/>
    </location>
</feature>
<protein>
    <recommendedName>
        <fullName evidence="1">JmjC domain-containing protein</fullName>
    </recommendedName>
</protein>
<dbReference type="PROSITE" id="PS51184">
    <property type="entry name" value="JMJC"/>
    <property type="match status" value="1"/>
</dbReference>
<dbReference type="InterPro" id="IPR003347">
    <property type="entry name" value="JmjC_dom"/>
</dbReference>
<evidence type="ECO:0000313" key="3">
    <source>
        <dbReference type="EMBL" id="CAD9274402.1"/>
    </source>
</evidence>
<dbReference type="Pfam" id="PF13621">
    <property type="entry name" value="Cupin_8"/>
    <property type="match status" value="1"/>
</dbReference>
<dbReference type="AlphaFoldDB" id="A0A6U5H2S0"/>
<dbReference type="PANTHER" id="PTHR12461:SF98">
    <property type="entry name" value="CUPIN-LIKE DOMAIN-CONTAINING PROTEIN"/>
    <property type="match status" value="1"/>
</dbReference>
<organism evidence="2">
    <name type="scientific">Grammatophora oceanica</name>
    <dbReference type="NCBI Taxonomy" id="210454"/>
    <lineage>
        <taxon>Eukaryota</taxon>
        <taxon>Sar</taxon>
        <taxon>Stramenopiles</taxon>
        <taxon>Ochrophyta</taxon>
        <taxon>Bacillariophyta</taxon>
        <taxon>Fragilariophyceae</taxon>
        <taxon>Fragilariophycidae</taxon>
        <taxon>Rhabdonematales</taxon>
        <taxon>Grammatophoraceae</taxon>
        <taxon>Grammatophora</taxon>
    </lineage>
</organism>
<dbReference type="SUPFAM" id="SSF51197">
    <property type="entry name" value="Clavaminate synthase-like"/>
    <property type="match status" value="1"/>
</dbReference>
<proteinExistence type="predicted"/>
<dbReference type="InterPro" id="IPR041667">
    <property type="entry name" value="Cupin_8"/>
</dbReference>
<sequence>MGYDIHDCPPQPPEGYPYAFPILDVLNNWPPDDPIPRPDIHQSLCVFDYRRDRSKAWLYRQMEKPFVVKGDPAVAQAVERWNHEDYMKKLMNTVPHRTEYSENNHFMYWIKPARSSSVAQKLRRASNRKFKQPIIEAPNNWTEPTKMMRMTYEEWIGHANVTDDKLGPDNPHWYYRLIGCGDPPNCDVGSSEYLFDELTFFQPKENQLYLTEHRQQKGIHCRFGMKGVIAENHFDGSRNFVVVLGGERRYIVSEPNQCEMLALHPKEHPSARHSAIDWSDPDLESFPKFKEAKTSEVVLQAGDVLYLPTNWFHYIISLTLNYQCNTRSGVSTETMQDIRKCGF</sequence>
<reference evidence="2" key="1">
    <citation type="submission" date="2021-01" db="EMBL/GenBank/DDBJ databases">
        <authorList>
            <person name="Corre E."/>
            <person name="Pelletier E."/>
            <person name="Niang G."/>
            <person name="Scheremetjew M."/>
            <person name="Finn R."/>
            <person name="Kale V."/>
            <person name="Holt S."/>
            <person name="Cochrane G."/>
            <person name="Meng A."/>
            <person name="Brown T."/>
            <person name="Cohen L."/>
        </authorList>
    </citation>
    <scope>NUCLEOTIDE SEQUENCE</scope>
    <source>
        <strain evidence="2">CCMP 410</strain>
    </source>
</reference>
<dbReference type="EMBL" id="HBGK01006306">
    <property type="protein sequence ID" value="CAD9274402.1"/>
    <property type="molecule type" value="Transcribed_RNA"/>
</dbReference>
<dbReference type="Gene3D" id="2.60.120.10">
    <property type="entry name" value="Jelly Rolls"/>
    <property type="match status" value="1"/>
</dbReference>
<accession>A0A6U5H2S0</accession>
<gene>
    <name evidence="2" type="ORF">GOCE00092_LOCUS3309</name>
    <name evidence="3" type="ORF">GOCE00092_LOCUS3310</name>
</gene>
<name>A0A6U5H2S0_9STRA</name>
<dbReference type="InterPro" id="IPR014710">
    <property type="entry name" value="RmlC-like_jellyroll"/>
</dbReference>
<evidence type="ECO:0000313" key="2">
    <source>
        <dbReference type="EMBL" id="CAD9274401.1"/>
    </source>
</evidence>
<evidence type="ECO:0000259" key="1">
    <source>
        <dbReference type="PROSITE" id="PS51184"/>
    </source>
</evidence>
<dbReference type="PANTHER" id="PTHR12461">
    <property type="entry name" value="HYPOXIA-INDUCIBLE FACTOR 1 ALPHA INHIBITOR-RELATED"/>
    <property type="match status" value="1"/>
</dbReference>
<dbReference type="EMBL" id="HBGK01006305">
    <property type="protein sequence ID" value="CAD9274401.1"/>
    <property type="molecule type" value="Transcribed_RNA"/>
</dbReference>